<dbReference type="PANTHER" id="PTHR36897">
    <property type="entry name" value="OS10G0351100-LIKE PROTEIN"/>
    <property type="match status" value="1"/>
</dbReference>
<organism evidence="1 2">
    <name type="scientific">Platanthera guangdongensis</name>
    <dbReference type="NCBI Taxonomy" id="2320717"/>
    <lineage>
        <taxon>Eukaryota</taxon>
        <taxon>Viridiplantae</taxon>
        <taxon>Streptophyta</taxon>
        <taxon>Embryophyta</taxon>
        <taxon>Tracheophyta</taxon>
        <taxon>Spermatophyta</taxon>
        <taxon>Magnoliopsida</taxon>
        <taxon>Liliopsida</taxon>
        <taxon>Asparagales</taxon>
        <taxon>Orchidaceae</taxon>
        <taxon>Orchidoideae</taxon>
        <taxon>Orchideae</taxon>
        <taxon>Orchidinae</taxon>
        <taxon>Platanthera</taxon>
    </lineage>
</organism>
<proteinExistence type="predicted"/>
<evidence type="ECO:0000313" key="2">
    <source>
        <dbReference type="Proteomes" id="UP001412067"/>
    </source>
</evidence>
<comment type="caution">
    <text evidence="1">The sequence shown here is derived from an EMBL/GenBank/DDBJ whole genome shotgun (WGS) entry which is preliminary data.</text>
</comment>
<name>A0ABR2M4K8_9ASPA</name>
<reference evidence="1 2" key="1">
    <citation type="journal article" date="2022" name="Nat. Plants">
        <title>Genomes of leafy and leafless Platanthera orchids illuminate the evolution of mycoheterotrophy.</title>
        <authorList>
            <person name="Li M.H."/>
            <person name="Liu K.W."/>
            <person name="Li Z."/>
            <person name="Lu H.C."/>
            <person name="Ye Q.L."/>
            <person name="Zhang D."/>
            <person name="Wang J.Y."/>
            <person name="Li Y.F."/>
            <person name="Zhong Z.M."/>
            <person name="Liu X."/>
            <person name="Yu X."/>
            <person name="Liu D.K."/>
            <person name="Tu X.D."/>
            <person name="Liu B."/>
            <person name="Hao Y."/>
            <person name="Liao X.Y."/>
            <person name="Jiang Y.T."/>
            <person name="Sun W.H."/>
            <person name="Chen J."/>
            <person name="Chen Y.Q."/>
            <person name="Ai Y."/>
            <person name="Zhai J.W."/>
            <person name="Wu S.S."/>
            <person name="Zhou Z."/>
            <person name="Hsiao Y.Y."/>
            <person name="Wu W.L."/>
            <person name="Chen Y.Y."/>
            <person name="Lin Y.F."/>
            <person name="Hsu J.L."/>
            <person name="Li C.Y."/>
            <person name="Wang Z.W."/>
            <person name="Zhao X."/>
            <person name="Zhong W.Y."/>
            <person name="Ma X.K."/>
            <person name="Ma L."/>
            <person name="Huang J."/>
            <person name="Chen G.Z."/>
            <person name="Huang M.Z."/>
            <person name="Huang L."/>
            <person name="Peng D.H."/>
            <person name="Luo Y.B."/>
            <person name="Zou S.Q."/>
            <person name="Chen S.P."/>
            <person name="Lan S."/>
            <person name="Tsai W.C."/>
            <person name="Van de Peer Y."/>
            <person name="Liu Z.J."/>
        </authorList>
    </citation>
    <scope>NUCLEOTIDE SEQUENCE [LARGE SCALE GENOMIC DNA]</scope>
    <source>
        <strain evidence="1">Lor288</strain>
    </source>
</reference>
<dbReference type="Proteomes" id="UP001412067">
    <property type="component" value="Unassembled WGS sequence"/>
</dbReference>
<gene>
    <name evidence="1" type="ORF">KSP40_PGU010498</name>
</gene>
<dbReference type="EMBL" id="JBBWWR010000012">
    <property type="protein sequence ID" value="KAK8958978.1"/>
    <property type="molecule type" value="Genomic_DNA"/>
</dbReference>
<protein>
    <recommendedName>
        <fullName evidence="3">Acyl-CoA N-acyltransferase</fullName>
    </recommendedName>
</protein>
<accession>A0ABR2M4K8</accession>
<sequence>MAFQPPLQPGLSSAHNSPAPPQLPFPTLPEILELSRSQSLRLHTLGPFFRVTAEELAGAQQLRRAEGFIRPYFAENILHLDSIRMKRETLSMERSIFSLGFFVGAAAVRHGFDCCCSRTELLAINDSPLFHSRVSKFGQLVGFYTRMGFRLVSEVDGSSMGDLAHMLVWGVKGTIMDADIQFLLTKWSKRLKP</sequence>
<evidence type="ECO:0008006" key="3">
    <source>
        <dbReference type="Google" id="ProtNLM"/>
    </source>
</evidence>
<dbReference type="PANTHER" id="PTHR36897:SF2">
    <property type="entry name" value="OS10G0350800 PROTEIN"/>
    <property type="match status" value="1"/>
</dbReference>
<keyword evidence="2" id="KW-1185">Reference proteome</keyword>
<evidence type="ECO:0000313" key="1">
    <source>
        <dbReference type="EMBL" id="KAK8958978.1"/>
    </source>
</evidence>